<protein>
    <submittedName>
        <fullName evidence="2">DUF2721 domain-containing protein</fullName>
    </submittedName>
</protein>
<evidence type="ECO:0000256" key="1">
    <source>
        <dbReference type="SAM" id="Phobius"/>
    </source>
</evidence>
<name>A0A6P1NCW8_9PROT</name>
<proteinExistence type="predicted"/>
<evidence type="ECO:0000313" key="2">
    <source>
        <dbReference type="EMBL" id="QHI96166.1"/>
    </source>
</evidence>
<reference evidence="2 3" key="1">
    <citation type="submission" date="2020-01" db="EMBL/GenBank/DDBJ databases">
        <title>Genome sequencing of strain KACC 21507.</title>
        <authorList>
            <person name="Heo J."/>
            <person name="Kim S.-J."/>
            <person name="Kim J.-S."/>
            <person name="Hong S.-B."/>
            <person name="Kwon S.-W."/>
        </authorList>
    </citation>
    <scope>NUCLEOTIDE SEQUENCE [LARGE SCALE GENOMIC DNA]</scope>
    <source>
        <strain evidence="2 3">KACC 21507</strain>
    </source>
</reference>
<dbReference type="EMBL" id="CP047652">
    <property type="protein sequence ID" value="QHI96166.1"/>
    <property type="molecule type" value="Genomic_DNA"/>
</dbReference>
<dbReference type="InterPro" id="IPR021279">
    <property type="entry name" value="DUF2721"/>
</dbReference>
<dbReference type="Proteomes" id="UP000463975">
    <property type="component" value="Chromosome"/>
</dbReference>
<accession>A0A6P1NCW8</accession>
<feature type="transmembrane region" description="Helical" evidence="1">
    <location>
        <begin position="124"/>
        <end position="145"/>
    </location>
</feature>
<feature type="transmembrane region" description="Helical" evidence="1">
    <location>
        <begin position="15"/>
        <end position="39"/>
    </location>
</feature>
<dbReference type="RefSeq" id="WP_160619239.1">
    <property type="nucleotide sequence ID" value="NZ_CP047652.1"/>
</dbReference>
<gene>
    <name evidence="2" type="ORF">GT348_07935</name>
</gene>
<organism evidence="2 3">
    <name type="scientific">Aristophania vespae</name>
    <dbReference type="NCBI Taxonomy" id="2697033"/>
    <lineage>
        <taxon>Bacteria</taxon>
        <taxon>Pseudomonadati</taxon>
        <taxon>Pseudomonadota</taxon>
        <taxon>Alphaproteobacteria</taxon>
        <taxon>Acetobacterales</taxon>
        <taxon>Acetobacteraceae</taxon>
        <taxon>Aristophania</taxon>
    </lineage>
</organism>
<keyword evidence="1" id="KW-0812">Transmembrane</keyword>
<keyword evidence="1" id="KW-0472">Membrane</keyword>
<dbReference type="AlphaFoldDB" id="A0A6P1NCW8"/>
<feature type="transmembrane region" description="Helical" evidence="1">
    <location>
        <begin position="87"/>
        <end position="112"/>
    </location>
</feature>
<evidence type="ECO:0000313" key="3">
    <source>
        <dbReference type="Proteomes" id="UP000463975"/>
    </source>
</evidence>
<keyword evidence="1" id="KW-1133">Transmembrane helix</keyword>
<keyword evidence="3" id="KW-1185">Reference proteome</keyword>
<sequence>MNFPLYSDPETVDSAAHLIQVALTPVFMLSGIGTLINVFNTRLSRVSDHLEDISKRLASPPSEGQEPDPYFTPARLKVHQARLRRRIFVLDIAIILNGCGGAFTCGSAIALFLGSIRDSVTSTWLIFLFGAALSCTVAALTAFLIDTLLSWHGLKHDREDILQKREKLLAEAEMKEKQPEN</sequence>
<dbReference type="KEGG" id="bomb:GT348_07935"/>
<dbReference type="Pfam" id="PF11026">
    <property type="entry name" value="DUF2721"/>
    <property type="match status" value="1"/>
</dbReference>